<reference evidence="8 9" key="2">
    <citation type="journal article" date="2010" name="Stand. Genomic Sci.">
        <title>Complete genome sequence of Chitinophaga pinensis type strain (UQM 2034).</title>
        <authorList>
            <person name="Glavina Del Rio T."/>
            <person name="Abt B."/>
            <person name="Spring S."/>
            <person name="Lapidus A."/>
            <person name="Nolan M."/>
            <person name="Tice H."/>
            <person name="Copeland A."/>
            <person name="Cheng J.F."/>
            <person name="Chen F."/>
            <person name="Bruce D."/>
            <person name="Goodwin L."/>
            <person name="Pitluck S."/>
            <person name="Ivanova N."/>
            <person name="Mavromatis K."/>
            <person name="Mikhailova N."/>
            <person name="Pati A."/>
            <person name="Chen A."/>
            <person name="Palaniappan K."/>
            <person name="Land M."/>
            <person name="Hauser L."/>
            <person name="Chang Y.J."/>
            <person name="Jeffries C.D."/>
            <person name="Chain P."/>
            <person name="Saunders E."/>
            <person name="Detter J.C."/>
            <person name="Brettin T."/>
            <person name="Rohde M."/>
            <person name="Goker M."/>
            <person name="Bristow J."/>
            <person name="Eisen J.A."/>
            <person name="Markowitz V."/>
            <person name="Hugenholtz P."/>
            <person name="Kyrpides N.C."/>
            <person name="Klenk H.P."/>
            <person name="Lucas S."/>
        </authorList>
    </citation>
    <scope>NUCLEOTIDE SEQUENCE [LARGE SCALE GENOMIC DNA]</scope>
    <source>
        <strain evidence="9">ATCC 43595 / DSM 2588 / LMG 13176 / NBRC 15968 / NCIMB 11800 / UQM 2034</strain>
    </source>
</reference>
<keyword evidence="4 6" id="KW-1133">Transmembrane helix</keyword>
<feature type="transmembrane region" description="Helical" evidence="6">
    <location>
        <begin position="146"/>
        <end position="165"/>
    </location>
</feature>
<dbReference type="Proteomes" id="UP000002215">
    <property type="component" value="Chromosome"/>
</dbReference>
<dbReference type="Gene3D" id="1.20.1250.20">
    <property type="entry name" value="MFS general substrate transporter like domains"/>
    <property type="match status" value="1"/>
</dbReference>
<keyword evidence="3 6" id="KW-0812">Transmembrane</keyword>
<feature type="transmembrane region" description="Helical" evidence="6">
    <location>
        <begin position="278"/>
        <end position="297"/>
    </location>
</feature>
<dbReference type="SUPFAM" id="SSF103473">
    <property type="entry name" value="MFS general substrate transporter"/>
    <property type="match status" value="1"/>
</dbReference>
<dbReference type="InterPro" id="IPR005829">
    <property type="entry name" value="Sugar_transporter_CS"/>
</dbReference>
<feature type="transmembrane region" description="Helical" evidence="6">
    <location>
        <begin position="114"/>
        <end position="134"/>
    </location>
</feature>
<evidence type="ECO:0000256" key="5">
    <source>
        <dbReference type="ARBA" id="ARBA00023136"/>
    </source>
</evidence>
<feature type="transmembrane region" description="Helical" evidence="6">
    <location>
        <begin position="17"/>
        <end position="40"/>
    </location>
</feature>
<comment type="subcellular location">
    <subcellularLocation>
        <location evidence="1">Membrane</location>
        <topology evidence="1">Multi-pass membrane protein</topology>
    </subcellularLocation>
</comment>
<organism evidence="8 9">
    <name type="scientific">Chitinophaga pinensis (strain ATCC 43595 / DSM 2588 / LMG 13176 / NBRC 15968 / NCIMB 11800 / UQM 2034)</name>
    <dbReference type="NCBI Taxonomy" id="485918"/>
    <lineage>
        <taxon>Bacteria</taxon>
        <taxon>Pseudomonadati</taxon>
        <taxon>Bacteroidota</taxon>
        <taxon>Chitinophagia</taxon>
        <taxon>Chitinophagales</taxon>
        <taxon>Chitinophagaceae</taxon>
        <taxon>Chitinophaga</taxon>
    </lineage>
</organism>
<evidence type="ECO:0000256" key="4">
    <source>
        <dbReference type="ARBA" id="ARBA00022989"/>
    </source>
</evidence>
<feature type="transmembrane region" description="Helical" evidence="6">
    <location>
        <begin position="84"/>
        <end position="102"/>
    </location>
</feature>
<feature type="transmembrane region" description="Helical" evidence="6">
    <location>
        <begin position="400"/>
        <end position="424"/>
    </location>
</feature>
<feature type="transmembrane region" description="Helical" evidence="6">
    <location>
        <begin position="234"/>
        <end position="251"/>
    </location>
</feature>
<evidence type="ECO:0000259" key="7">
    <source>
        <dbReference type="PROSITE" id="PS50850"/>
    </source>
</evidence>
<name>A0A979GX69_CHIPD</name>
<gene>
    <name evidence="8" type="ordered locus">Cpin_4807</name>
</gene>
<keyword evidence="5 6" id="KW-0472">Membrane</keyword>
<evidence type="ECO:0000313" key="8">
    <source>
        <dbReference type="EMBL" id="ACU62241.1"/>
    </source>
</evidence>
<dbReference type="PANTHER" id="PTHR42718:SF9">
    <property type="entry name" value="MAJOR FACILITATOR SUPERFAMILY MULTIDRUG TRANSPORTER MFSC"/>
    <property type="match status" value="1"/>
</dbReference>
<dbReference type="KEGG" id="cpi:Cpin_4807"/>
<feature type="transmembrane region" description="Helical" evidence="6">
    <location>
        <begin position="339"/>
        <end position="360"/>
    </location>
</feature>
<dbReference type="InterPro" id="IPR011701">
    <property type="entry name" value="MFS"/>
</dbReference>
<dbReference type="GO" id="GO:0016020">
    <property type="term" value="C:membrane"/>
    <property type="evidence" value="ECO:0007669"/>
    <property type="project" value="UniProtKB-SubCell"/>
</dbReference>
<dbReference type="AlphaFoldDB" id="A0A979GX69"/>
<dbReference type="EMBL" id="CP001699">
    <property type="protein sequence ID" value="ACU62241.1"/>
    <property type="molecule type" value="Genomic_DNA"/>
</dbReference>
<evidence type="ECO:0000313" key="9">
    <source>
        <dbReference type="Proteomes" id="UP000002215"/>
    </source>
</evidence>
<dbReference type="PRINTS" id="PR01036">
    <property type="entry name" value="TCRTETB"/>
</dbReference>
<reference evidence="9" key="1">
    <citation type="submission" date="2009-08" db="EMBL/GenBank/DDBJ databases">
        <title>The complete genome of Chitinophaga pinensis DSM 2588.</title>
        <authorList>
            <consortium name="US DOE Joint Genome Institute (JGI-PGF)"/>
            <person name="Lucas S."/>
            <person name="Copeland A."/>
            <person name="Lapidus A."/>
            <person name="Glavina del Rio T."/>
            <person name="Dalin E."/>
            <person name="Tice H."/>
            <person name="Bruce D."/>
            <person name="Goodwin L."/>
            <person name="Pitluck S."/>
            <person name="Kyrpides N."/>
            <person name="Mavromatis K."/>
            <person name="Ivanova N."/>
            <person name="Mikhailova N."/>
            <person name="Sims D."/>
            <person name="Meinche L."/>
            <person name="Brettin T."/>
            <person name="Detter J.C."/>
            <person name="Han C."/>
            <person name="Larimer F."/>
            <person name="Land M."/>
            <person name="Hauser L."/>
            <person name="Markowitz V."/>
            <person name="Cheng J.-F."/>
            <person name="Hugenholtz P."/>
            <person name="Woyke T."/>
            <person name="Wu D."/>
            <person name="Spring S."/>
            <person name="Klenk H.-P."/>
            <person name="Eisen J.A."/>
        </authorList>
    </citation>
    <scope>NUCLEOTIDE SEQUENCE [LARGE SCALE GENOMIC DNA]</scope>
    <source>
        <strain evidence="9">ATCC 43595 / DSM 2588 / LMG 13176 / NBRC 15968 / NCIMB 11800 / UQM 2034</strain>
    </source>
</reference>
<feature type="domain" description="Major facilitator superfamily (MFS) profile" evidence="7">
    <location>
        <begin position="18"/>
        <end position="463"/>
    </location>
</feature>
<evidence type="ECO:0000256" key="6">
    <source>
        <dbReference type="SAM" id="Phobius"/>
    </source>
</evidence>
<feature type="transmembrane region" description="Helical" evidence="6">
    <location>
        <begin position="366"/>
        <end position="388"/>
    </location>
</feature>
<dbReference type="InterPro" id="IPR020846">
    <property type="entry name" value="MFS_dom"/>
</dbReference>
<evidence type="ECO:0000256" key="2">
    <source>
        <dbReference type="ARBA" id="ARBA00022448"/>
    </source>
</evidence>
<accession>A0A979GX69</accession>
<keyword evidence="2" id="KW-0813">Transport</keyword>
<feature type="transmembrane region" description="Helical" evidence="6">
    <location>
        <begin position="171"/>
        <end position="193"/>
    </location>
</feature>
<dbReference type="Pfam" id="PF07690">
    <property type="entry name" value="MFS_1"/>
    <property type="match status" value="1"/>
</dbReference>
<protein>
    <submittedName>
        <fullName evidence="8">Major facilitator superfamily MFS_1</fullName>
    </submittedName>
</protein>
<sequence>MKCHLYFCRMKLLNKKLILVIASMGIFVEALDIAIINLALPKIEKDLGLTNDSSYKLQSVYVLIYGCFLILGGKLSDFMGRKTVFIWGAIIFLLTSLGAGLSQTYHALLLFRTLQGLGAALIMPSAFSIVNYYFTASRERSRAIGIFGSFAATGSAAGLSVGGIIASYLGWSWVFLINVPILLIVIVIAYLYLENDEKSHSKLPDIPAAIALVAAMLSLTWATELLSKPAENRLKIAGFLLLLVVTSLYLYKRLKTQPIPLLDLKVLALPSLRKGNTLFILLGALFTGYLFLMSFLIQQNFHFSAAESGFIMMPFNVLSILIGRFGLPVLSRRIPAKTIALLGASSMLAGTLSLVAAVYYQSLFFLLAGGSLIAGIGMTLCFTGYSVIAMEKVPTEQLGVSGSLTTTAYFVGGGIGLPVVSMFMSNTAGEWNGRPILVLCAIALGSITLLSFPNSLLFSRNERLAD</sequence>
<evidence type="ECO:0000256" key="3">
    <source>
        <dbReference type="ARBA" id="ARBA00022692"/>
    </source>
</evidence>
<feature type="transmembrane region" description="Helical" evidence="6">
    <location>
        <begin position="205"/>
        <end position="222"/>
    </location>
</feature>
<feature type="transmembrane region" description="Helical" evidence="6">
    <location>
        <begin position="309"/>
        <end position="327"/>
    </location>
</feature>
<dbReference type="PROSITE" id="PS00216">
    <property type="entry name" value="SUGAR_TRANSPORT_1"/>
    <property type="match status" value="1"/>
</dbReference>
<feature type="transmembrane region" description="Helical" evidence="6">
    <location>
        <begin position="55"/>
        <end position="72"/>
    </location>
</feature>
<dbReference type="Gene3D" id="1.20.1720.10">
    <property type="entry name" value="Multidrug resistance protein D"/>
    <property type="match status" value="1"/>
</dbReference>
<dbReference type="InterPro" id="IPR036259">
    <property type="entry name" value="MFS_trans_sf"/>
</dbReference>
<dbReference type="GO" id="GO:0022857">
    <property type="term" value="F:transmembrane transporter activity"/>
    <property type="evidence" value="ECO:0007669"/>
    <property type="project" value="InterPro"/>
</dbReference>
<proteinExistence type="predicted"/>
<dbReference type="PROSITE" id="PS50850">
    <property type="entry name" value="MFS"/>
    <property type="match status" value="1"/>
</dbReference>
<evidence type="ECO:0000256" key="1">
    <source>
        <dbReference type="ARBA" id="ARBA00004141"/>
    </source>
</evidence>
<dbReference type="PANTHER" id="PTHR42718">
    <property type="entry name" value="MAJOR FACILITATOR SUPERFAMILY MULTIDRUG TRANSPORTER MFSC"/>
    <property type="match status" value="1"/>
</dbReference>
<feature type="transmembrane region" description="Helical" evidence="6">
    <location>
        <begin position="436"/>
        <end position="458"/>
    </location>
</feature>
<dbReference type="CDD" id="cd17321">
    <property type="entry name" value="MFS_MMR_MDR_like"/>
    <property type="match status" value="1"/>
</dbReference>